<dbReference type="InterPro" id="IPR036890">
    <property type="entry name" value="HATPase_C_sf"/>
</dbReference>
<evidence type="ECO:0000313" key="17">
    <source>
        <dbReference type="EMBL" id="SFV38576.1"/>
    </source>
</evidence>
<feature type="modified residue" description="4-aspartylphosphate" evidence="12">
    <location>
        <position position="522"/>
    </location>
</feature>
<dbReference type="SUPFAM" id="SSF55874">
    <property type="entry name" value="ATPase domain of HSP90 chaperone/DNA topoisomerase II/histidine kinase"/>
    <property type="match status" value="1"/>
</dbReference>
<dbReference type="Gene3D" id="3.40.50.2300">
    <property type="match status" value="1"/>
</dbReference>
<evidence type="ECO:0000313" key="18">
    <source>
        <dbReference type="Proteomes" id="UP000199074"/>
    </source>
</evidence>
<protein>
    <recommendedName>
        <fullName evidence="10">Sensory/regulatory protein RpfC</fullName>
        <ecNumber evidence="2">2.7.13.3</ecNumber>
    </recommendedName>
</protein>
<dbReference type="Gene3D" id="1.10.287.130">
    <property type="match status" value="1"/>
</dbReference>
<evidence type="ECO:0000259" key="15">
    <source>
        <dbReference type="PROSITE" id="PS50110"/>
    </source>
</evidence>
<evidence type="ECO:0000256" key="13">
    <source>
        <dbReference type="SAM" id="Phobius"/>
    </source>
</evidence>
<dbReference type="PANTHER" id="PTHR45339:SF5">
    <property type="entry name" value="HISTIDINE KINASE"/>
    <property type="match status" value="1"/>
</dbReference>
<dbReference type="EC" id="2.7.13.3" evidence="2"/>
<evidence type="ECO:0000256" key="6">
    <source>
        <dbReference type="ARBA" id="ARBA00022777"/>
    </source>
</evidence>
<evidence type="ECO:0000256" key="10">
    <source>
        <dbReference type="ARBA" id="ARBA00068150"/>
    </source>
</evidence>
<keyword evidence="18" id="KW-1185">Reference proteome</keyword>
<dbReference type="AlphaFoldDB" id="A0A1I7NV80"/>
<dbReference type="Pfam" id="PF01627">
    <property type="entry name" value="Hpt"/>
    <property type="match status" value="1"/>
</dbReference>
<reference evidence="17 18" key="1">
    <citation type="submission" date="2016-10" db="EMBL/GenBank/DDBJ databases">
        <authorList>
            <person name="de Groot N.N."/>
        </authorList>
    </citation>
    <scope>NUCLEOTIDE SEQUENCE [LARGE SCALE GENOMIC DNA]</scope>
    <source>
        <strain evidence="17 18">IPL20</strain>
    </source>
</reference>
<feature type="domain" description="Response regulatory" evidence="15">
    <location>
        <begin position="473"/>
        <end position="587"/>
    </location>
</feature>
<dbReference type="InterPro" id="IPR036641">
    <property type="entry name" value="HPT_dom_sf"/>
</dbReference>
<dbReference type="SMART" id="SM00387">
    <property type="entry name" value="HATPase_c"/>
    <property type="match status" value="1"/>
</dbReference>
<dbReference type="FunFam" id="1.10.287.130:FF:000002">
    <property type="entry name" value="Two-component osmosensing histidine kinase"/>
    <property type="match status" value="1"/>
</dbReference>
<gene>
    <name evidence="17" type="ORF">SAMN05216456_3506</name>
</gene>
<feature type="transmembrane region" description="Helical" evidence="13">
    <location>
        <begin position="175"/>
        <end position="199"/>
    </location>
</feature>
<dbReference type="InterPro" id="IPR036097">
    <property type="entry name" value="HisK_dim/P_sf"/>
</dbReference>
<dbReference type="Pfam" id="PF00072">
    <property type="entry name" value="Response_reg"/>
    <property type="match status" value="1"/>
</dbReference>
<keyword evidence="3 12" id="KW-0597">Phosphoprotein</keyword>
<dbReference type="SUPFAM" id="SSF52172">
    <property type="entry name" value="CheY-like"/>
    <property type="match status" value="1"/>
</dbReference>
<dbReference type="SUPFAM" id="SSF47384">
    <property type="entry name" value="Homodimeric domain of signal transducing histidine kinase"/>
    <property type="match status" value="1"/>
</dbReference>
<name>A0A1I7NV80_9HYPH</name>
<dbReference type="GO" id="GO:0005524">
    <property type="term" value="F:ATP binding"/>
    <property type="evidence" value="ECO:0007669"/>
    <property type="project" value="UniProtKB-KW"/>
</dbReference>
<dbReference type="RefSeq" id="WP_175528652.1">
    <property type="nucleotide sequence ID" value="NZ_FPCK01000004.1"/>
</dbReference>
<dbReference type="PROSITE" id="PS50894">
    <property type="entry name" value="HPT"/>
    <property type="match status" value="1"/>
</dbReference>
<keyword evidence="13" id="KW-0812">Transmembrane</keyword>
<feature type="domain" description="HPt" evidence="16">
    <location>
        <begin position="616"/>
        <end position="712"/>
    </location>
</feature>
<dbReference type="PROSITE" id="PS50109">
    <property type="entry name" value="HIS_KIN"/>
    <property type="match status" value="1"/>
</dbReference>
<dbReference type="InterPro" id="IPR003661">
    <property type="entry name" value="HisK_dim/P_dom"/>
</dbReference>
<dbReference type="SMART" id="SM00388">
    <property type="entry name" value="HisKA"/>
    <property type="match status" value="1"/>
</dbReference>
<dbReference type="Gene3D" id="1.20.120.160">
    <property type="entry name" value="HPT domain"/>
    <property type="match status" value="1"/>
</dbReference>
<dbReference type="Pfam" id="PF00512">
    <property type="entry name" value="HisKA"/>
    <property type="match status" value="1"/>
</dbReference>
<dbReference type="InterPro" id="IPR001789">
    <property type="entry name" value="Sig_transdc_resp-reg_receiver"/>
</dbReference>
<evidence type="ECO:0000259" key="14">
    <source>
        <dbReference type="PROSITE" id="PS50109"/>
    </source>
</evidence>
<organism evidence="17 18">
    <name type="scientific">Devosia crocina</name>
    <dbReference type="NCBI Taxonomy" id="429728"/>
    <lineage>
        <taxon>Bacteria</taxon>
        <taxon>Pseudomonadati</taxon>
        <taxon>Pseudomonadota</taxon>
        <taxon>Alphaproteobacteria</taxon>
        <taxon>Hyphomicrobiales</taxon>
        <taxon>Devosiaceae</taxon>
        <taxon>Devosia</taxon>
    </lineage>
</organism>
<sequence>MSRRIGLGIVLLTILSVALLTAVIWLFVGLNERQSAVRASVREDMVWAAYQADREAARLIDATHNAIASGDIAQVSQRFDLLFSRTQLLGQGSYADMFGASSTVQRLAAAASDRIRDLIPIMDVLVVDPSVFIARHGEILQRAEDARKATGELLVATNAAINLLRLNERQEQLATYWRIGASVAALTFALVLIVTLLGVQLFHISRSGREVELLSKRNARVAKQAKSASAAKSAFLATMSHEIRTPLNGIIGMTELLRTSRLDSDQIHQVETIRHSGDMLLDVINDILDYSKLEAGAVRFEPKPVDLREVFEPIEHMMLPRAESAGLKLTFQYPGVSLFADANRLRQVLVNLIGNAIKFTPAGTVEVQASVIGERLRLEVRDTGPGISGEDSRRLFREFSQIDSSSTRSFGGTGLGLAICRRLVEVMAGDIGVESVVGKGSTFWLEIPAGPIADVAIATPHDQVALPNGFRARVLVVDDNAINRDVALGLLRKLGVAAEGAANGREAIASTEVSNFDLILMDMQMPQMDGLEATRILRASGLLIPIVGLTANAFESDRVACVEAGMNDHVAKPVTKDKLVSQLLKHVSTPDGASTSETPLFQVDEDYQQGLKEALGEDEFRRLVKEFVSSSESMLLQAEMAISEGLADELDRTLHTLKGAALTLGFRSIADAAQAERSKELGLVAVSNIRAFCVPASTLPTPKAPVAGAPAY</sequence>
<dbReference type="GO" id="GO:0000155">
    <property type="term" value="F:phosphorelay sensor kinase activity"/>
    <property type="evidence" value="ECO:0007669"/>
    <property type="project" value="InterPro"/>
</dbReference>
<dbReference type="InterPro" id="IPR011006">
    <property type="entry name" value="CheY-like_superfamily"/>
</dbReference>
<dbReference type="PRINTS" id="PR00344">
    <property type="entry name" value="BCTRLSENSOR"/>
</dbReference>
<keyword evidence="7" id="KW-0067">ATP-binding</keyword>
<keyword evidence="8" id="KW-0902">Two-component regulatory system</keyword>
<keyword evidence="13" id="KW-0472">Membrane</keyword>
<evidence type="ECO:0000256" key="9">
    <source>
        <dbReference type="ARBA" id="ARBA00064003"/>
    </source>
</evidence>
<dbReference type="Proteomes" id="UP000199074">
    <property type="component" value="Unassembled WGS sequence"/>
</dbReference>
<dbReference type="EMBL" id="FPCK01000004">
    <property type="protein sequence ID" value="SFV38576.1"/>
    <property type="molecule type" value="Genomic_DNA"/>
</dbReference>
<feature type="domain" description="Histidine kinase" evidence="14">
    <location>
        <begin position="238"/>
        <end position="451"/>
    </location>
</feature>
<feature type="transmembrane region" description="Helical" evidence="13">
    <location>
        <begin position="6"/>
        <end position="28"/>
    </location>
</feature>
<dbReference type="SMART" id="SM00448">
    <property type="entry name" value="REC"/>
    <property type="match status" value="1"/>
</dbReference>
<dbReference type="InterPro" id="IPR003594">
    <property type="entry name" value="HATPase_dom"/>
</dbReference>
<evidence type="ECO:0000256" key="2">
    <source>
        <dbReference type="ARBA" id="ARBA00012438"/>
    </source>
</evidence>
<dbReference type="CDD" id="cd00082">
    <property type="entry name" value="HisKA"/>
    <property type="match status" value="1"/>
</dbReference>
<dbReference type="GO" id="GO:0005886">
    <property type="term" value="C:plasma membrane"/>
    <property type="evidence" value="ECO:0007669"/>
    <property type="project" value="UniProtKB-SubCell"/>
</dbReference>
<evidence type="ECO:0000256" key="8">
    <source>
        <dbReference type="ARBA" id="ARBA00023012"/>
    </source>
</evidence>
<comment type="catalytic activity">
    <reaction evidence="1">
        <text>ATP + protein L-histidine = ADP + protein N-phospho-L-histidine.</text>
        <dbReference type="EC" id="2.7.13.3"/>
    </reaction>
</comment>
<evidence type="ECO:0000256" key="4">
    <source>
        <dbReference type="ARBA" id="ARBA00022679"/>
    </source>
</evidence>
<dbReference type="Gene3D" id="3.30.565.10">
    <property type="entry name" value="Histidine kinase-like ATPase, C-terminal domain"/>
    <property type="match status" value="1"/>
</dbReference>
<comment type="subunit">
    <text evidence="9">At low DSF concentrations, interacts with RpfF.</text>
</comment>
<dbReference type="PANTHER" id="PTHR45339">
    <property type="entry name" value="HYBRID SIGNAL TRANSDUCTION HISTIDINE KINASE J"/>
    <property type="match status" value="1"/>
</dbReference>
<dbReference type="CDD" id="cd17546">
    <property type="entry name" value="REC_hyHK_CKI1_RcsC-like"/>
    <property type="match status" value="1"/>
</dbReference>
<evidence type="ECO:0000256" key="5">
    <source>
        <dbReference type="ARBA" id="ARBA00022741"/>
    </source>
</evidence>
<accession>A0A1I7NV80</accession>
<dbReference type="InterPro" id="IPR004358">
    <property type="entry name" value="Sig_transdc_His_kin-like_C"/>
</dbReference>
<dbReference type="InterPro" id="IPR005467">
    <property type="entry name" value="His_kinase_dom"/>
</dbReference>
<evidence type="ECO:0000256" key="3">
    <source>
        <dbReference type="ARBA" id="ARBA00022553"/>
    </source>
</evidence>
<dbReference type="FunFam" id="3.30.565.10:FF:000010">
    <property type="entry name" value="Sensor histidine kinase RcsC"/>
    <property type="match status" value="1"/>
</dbReference>
<dbReference type="STRING" id="429728.SAMN05216456_3506"/>
<dbReference type="PROSITE" id="PS50110">
    <property type="entry name" value="RESPONSE_REGULATORY"/>
    <property type="match status" value="1"/>
</dbReference>
<keyword evidence="4" id="KW-0808">Transferase</keyword>
<dbReference type="InterPro" id="IPR008207">
    <property type="entry name" value="Sig_transdc_His_kin_Hpt_dom"/>
</dbReference>
<dbReference type="CDD" id="cd16922">
    <property type="entry name" value="HATPase_EvgS-ArcB-TorS-like"/>
    <property type="match status" value="1"/>
</dbReference>
<proteinExistence type="predicted"/>
<keyword evidence="13" id="KW-1133">Transmembrane helix</keyword>
<evidence type="ECO:0000256" key="7">
    <source>
        <dbReference type="ARBA" id="ARBA00022840"/>
    </source>
</evidence>
<evidence type="ECO:0000256" key="12">
    <source>
        <dbReference type="PROSITE-ProRule" id="PRU00169"/>
    </source>
</evidence>
<keyword evidence="5" id="KW-0547">Nucleotide-binding</keyword>
<evidence type="ECO:0000259" key="16">
    <source>
        <dbReference type="PROSITE" id="PS50894"/>
    </source>
</evidence>
<keyword evidence="6 17" id="KW-0418">Kinase</keyword>
<dbReference type="Pfam" id="PF02518">
    <property type="entry name" value="HATPase_c"/>
    <property type="match status" value="1"/>
</dbReference>
<feature type="modified residue" description="Phosphohistidine" evidence="11">
    <location>
        <position position="655"/>
    </location>
</feature>
<evidence type="ECO:0000256" key="1">
    <source>
        <dbReference type="ARBA" id="ARBA00000085"/>
    </source>
</evidence>
<evidence type="ECO:0000256" key="11">
    <source>
        <dbReference type="PROSITE-ProRule" id="PRU00110"/>
    </source>
</evidence>
<dbReference type="SUPFAM" id="SSF47226">
    <property type="entry name" value="Histidine-containing phosphotransfer domain, HPT domain"/>
    <property type="match status" value="1"/>
</dbReference>